<evidence type="ECO:0000256" key="1">
    <source>
        <dbReference type="ARBA" id="ARBA00004196"/>
    </source>
</evidence>
<evidence type="ECO:0000256" key="4">
    <source>
        <dbReference type="ARBA" id="ARBA00022729"/>
    </source>
</evidence>
<comment type="similarity">
    <text evidence="2">Belongs to the bacterial solute-binding protein 8 family.</text>
</comment>
<evidence type="ECO:0000256" key="2">
    <source>
        <dbReference type="ARBA" id="ARBA00008814"/>
    </source>
</evidence>
<organism evidence="7 8">
    <name type="scientific">Candidatus Corynebacterium avicola</name>
    <dbReference type="NCBI Taxonomy" id="2838527"/>
    <lineage>
        <taxon>Bacteria</taxon>
        <taxon>Bacillati</taxon>
        <taxon>Actinomycetota</taxon>
        <taxon>Actinomycetes</taxon>
        <taxon>Mycobacteriales</taxon>
        <taxon>Corynebacteriaceae</taxon>
        <taxon>Corynebacterium</taxon>
    </lineage>
</organism>
<dbReference type="PANTHER" id="PTHR30532">
    <property type="entry name" value="IRON III DICITRATE-BINDING PERIPLASMIC PROTEIN"/>
    <property type="match status" value="1"/>
</dbReference>
<dbReference type="GO" id="GO:1901678">
    <property type="term" value="P:iron coordination entity transport"/>
    <property type="evidence" value="ECO:0007669"/>
    <property type="project" value="UniProtKB-ARBA"/>
</dbReference>
<comment type="caution">
    <text evidence="7">The sequence shown here is derived from an EMBL/GenBank/DDBJ whole genome shotgun (WGS) entry which is preliminary data.</text>
</comment>
<evidence type="ECO:0000313" key="8">
    <source>
        <dbReference type="Proteomes" id="UP000824190"/>
    </source>
</evidence>
<dbReference type="PROSITE" id="PS50983">
    <property type="entry name" value="FE_B12_PBP"/>
    <property type="match status" value="1"/>
</dbReference>
<dbReference type="AlphaFoldDB" id="A0A9D1RNE6"/>
<reference evidence="7" key="2">
    <citation type="submission" date="2021-04" db="EMBL/GenBank/DDBJ databases">
        <authorList>
            <person name="Gilroy R."/>
        </authorList>
    </citation>
    <scope>NUCLEOTIDE SEQUENCE</scope>
    <source>
        <strain evidence="7">CHK32-1732</strain>
    </source>
</reference>
<proteinExistence type="inferred from homology"/>
<dbReference type="InterPro" id="IPR002491">
    <property type="entry name" value="ABC_transptr_periplasmic_BD"/>
</dbReference>
<dbReference type="GO" id="GO:0030288">
    <property type="term" value="C:outer membrane-bounded periplasmic space"/>
    <property type="evidence" value="ECO:0007669"/>
    <property type="project" value="TreeGrafter"/>
</dbReference>
<evidence type="ECO:0000259" key="6">
    <source>
        <dbReference type="PROSITE" id="PS50983"/>
    </source>
</evidence>
<dbReference type="Gene3D" id="3.40.50.1980">
    <property type="entry name" value="Nitrogenase molybdenum iron protein domain"/>
    <property type="match status" value="2"/>
</dbReference>
<keyword evidence="5" id="KW-0175">Coiled coil</keyword>
<reference evidence="7" key="1">
    <citation type="journal article" date="2021" name="PeerJ">
        <title>Extensive microbial diversity within the chicken gut microbiome revealed by metagenomics and culture.</title>
        <authorList>
            <person name="Gilroy R."/>
            <person name="Ravi A."/>
            <person name="Getino M."/>
            <person name="Pursley I."/>
            <person name="Horton D.L."/>
            <person name="Alikhan N.F."/>
            <person name="Baker D."/>
            <person name="Gharbi K."/>
            <person name="Hall N."/>
            <person name="Watson M."/>
            <person name="Adriaenssens E.M."/>
            <person name="Foster-Nyarko E."/>
            <person name="Jarju S."/>
            <person name="Secka A."/>
            <person name="Antonio M."/>
            <person name="Oren A."/>
            <person name="Chaudhuri R.R."/>
            <person name="La Ragione R."/>
            <person name="Hildebrand F."/>
            <person name="Pallen M.J."/>
        </authorList>
    </citation>
    <scope>NUCLEOTIDE SEQUENCE</scope>
    <source>
        <strain evidence="7">CHK32-1732</strain>
    </source>
</reference>
<keyword evidence="4" id="KW-0732">Signal</keyword>
<dbReference type="SUPFAM" id="SSF53807">
    <property type="entry name" value="Helical backbone' metal receptor"/>
    <property type="match status" value="1"/>
</dbReference>
<dbReference type="Proteomes" id="UP000824190">
    <property type="component" value="Unassembled WGS sequence"/>
</dbReference>
<comment type="subcellular location">
    <subcellularLocation>
        <location evidence="1">Cell envelope</location>
    </subcellularLocation>
</comment>
<keyword evidence="3" id="KW-0813">Transport</keyword>
<name>A0A9D1RNE6_9CORY</name>
<gene>
    <name evidence="7" type="ORF">H9870_07975</name>
</gene>
<sequence length="250" mass="27098">MPTEPSRTLLTEEQFEQVKDLPVISTVDGVNVEEVAGLDPDLILVPNMIEPEVTDQLREVAPSYIYTHGGEARGEWEGRIAQIADVTNRTEEAETLAEELKARQEELAEKHADIAGELKVSMFGAWEPGEFSANGSGSMLGKIITPVGVQFADGVEEATRDADGYEQSLSTEEITSVFGDSDVIFHSELLDGSTDGAETDAVLEMPTFQALPAAEDDHVYGIGKSTIAGYTDASYVLDRLDEILTELAEE</sequence>
<feature type="domain" description="Fe/B12 periplasmic-binding" evidence="6">
    <location>
        <begin position="1"/>
        <end position="250"/>
    </location>
</feature>
<evidence type="ECO:0000313" key="7">
    <source>
        <dbReference type="EMBL" id="HIW91581.1"/>
    </source>
</evidence>
<evidence type="ECO:0000256" key="3">
    <source>
        <dbReference type="ARBA" id="ARBA00022448"/>
    </source>
</evidence>
<protein>
    <submittedName>
        <fullName evidence="7">ABC transporter substrate-binding protein</fullName>
    </submittedName>
</protein>
<accession>A0A9D1RNE6</accession>
<dbReference type="Pfam" id="PF01497">
    <property type="entry name" value="Peripla_BP_2"/>
    <property type="match status" value="1"/>
</dbReference>
<dbReference type="InterPro" id="IPR051313">
    <property type="entry name" value="Bact_iron-sidero_bind"/>
</dbReference>
<dbReference type="PANTHER" id="PTHR30532:SF1">
    <property type="entry name" value="IRON(3+)-HYDROXAMATE-BINDING PROTEIN FHUD"/>
    <property type="match status" value="1"/>
</dbReference>
<feature type="coiled-coil region" evidence="5">
    <location>
        <begin position="83"/>
        <end position="117"/>
    </location>
</feature>
<evidence type="ECO:0000256" key="5">
    <source>
        <dbReference type="SAM" id="Coils"/>
    </source>
</evidence>
<dbReference type="EMBL" id="DXGC01000072">
    <property type="protein sequence ID" value="HIW91581.1"/>
    <property type="molecule type" value="Genomic_DNA"/>
</dbReference>